<reference evidence="1" key="1">
    <citation type="journal article" date="2015" name="Nature">
        <title>Complex archaea that bridge the gap between prokaryotes and eukaryotes.</title>
        <authorList>
            <person name="Spang A."/>
            <person name="Saw J.H."/>
            <person name="Jorgensen S.L."/>
            <person name="Zaremba-Niedzwiedzka K."/>
            <person name="Martijn J."/>
            <person name="Lind A.E."/>
            <person name="van Eijk R."/>
            <person name="Schleper C."/>
            <person name="Guy L."/>
            <person name="Ettema T.J."/>
        </authorList>
    </citation>
    <scope>NUCLEOTIDE SEQUENCE</scope>
</reference>
<protein>
    <recommendedName>
        <fullName evidence="2">DUF1643 domain-containing protein</fullName>
    </recommendedName>
</protein>
<evidence type="ECO:0000313" key="1">
    <source>
        <dbReference type="EMBL" id="KKL04980.1"/>
    </source>
</evidence>
<dbReference type="Pfam" id="PF07799">
    <property type="entry name" value="DUF1643"/>
    <property type="match status" value="1"/>
</dbReference>
<dbReference type="AlphaFoldDB" id="A0A0F9A684"/>
<dbReference type="InterPro" id="IPR012441">
    <property type="entry name" value="DUF1643"/>
</dbReference>
<comment type="caution">
    <text evidence="1">The sequence shown here is derived from an EMBL/GenBank/DDBJ whole genome shotgun (WGS) entry which is preliminary data.</text>
</comment>
<dbReference type="EMBL" id="LAZR01044309">
    <property type="protein sequence ID" value="KKL04980.1"/>
    <property type="molecule type" value="Genomic_DNA"/>
</dbReference>
<name>A0A0F9A684_9ZZZZ</name>
<gene>
    <name evidence="1" type="ORF">LCGC14_2610620</name>
</gene>
<proteinExistence type="predicted"/>
<evidence type="ECO:0008006" key="2">
    <source>
        <dbReference type="Google" id="ProtNLM"/>
    </source>
</evidence>
<organism evidence="1">
    <name type="scientific">marine sediment metagenome</name>
    <dbReference type="NCBI Taxonomy" id="412755"/>
    <lineage>
        <taxon>unclassified sequences</taxon>
        <taxon>metagenomes</taxon>
        <taxon>ecological metagenomes</taxon>
    </lineage>
</organism>
<sequence length="173" mass="19830">MLATNEKDLLTGAIFSDDGKRRYSLWRFWNYQATKNGKARAVMFIMANPSTAGAYKNDQTIFKCAKYAQKWGYDGMYIGNLFSIIMTHWLRGEMPEEQAIGEENNYWLDVMKNSSAIHIAAWGFMGDYHPERAKAVRDMFPALHHLGISLDGQPKHPLYLPGDCEPTLWEGEK</sequence>
<accession>A0A0F9A684</accession>